<evidence type="ECO:0000313" key="1">
    <source>
        <dbReference type="EMBL" id="MPM44139.1"/>
    </source>
</evidence>
<sequence length="92" mass="10979">MDYIKRVNLSFDIRRDQDREVYEILSLIQHKAAYISKAVLTYEVGNHKAADKNLIKQALREVLKEMNFTVSEENQDREEDIPEEIFDIFEQM</sequence>
<accession>A0A644ZT10</accession>
<comment type="caution">
    <text evidence="1">The sequence shown here is derived from an EMBL/GenBank/DDBJ whole genome shotgun (WGS) entry which is preliminary data.</text>
</comment>
<name>A0A644ZT10_9ZZZZ</name>
<proteinExistence type="predicted"/>
<reference evidence="1" key="1">
    <citation type="submission" date="2019-08" db="EMBL/GenBank/DDBJ databases">
        <authorList>
            <person name="Kucharzyk K."/>
            <person name="Murdoch R.W."/>
            <person name="Higgins S."/>
            <person name="Loffler F."/>
        </authorList>
    </citation>
    <scope>NUCLEOTIDE SEQUENCE</scope>
</reference>
<organism evidence="1">
    <name type="scientific">bioreactor metagenome</name>
    <dbReference type="NCBI Taxonomy" id="1076179"/>
    <lineage>
        <taxon>unclassified sequences</taxon>
        <taxon>metagenomes</taxon>
        <taxon>ecological metagenomes</taxon>
    </lineage>
</organism>
<dbReference type="EMBL" id="VSSQ01010365">
    <property type="protein sequence ID" value="MPM44139.1"/>
    <property type="molecule type" value="Genomic_DNA"/>
</dbReference>
<gene>
    <name evidence="1" type="ORF">SDC9_90817</name>
</gene>
<protein>
    <submittedName>
        <fullName evidence="1">Uncharacterized protein</fullName>
    </submittedName>
</protein>
<dbReference type="AlphaFoldDB" id="A0A644ZT10"/>